<keyword evidence="4" id="KW-0418">Kinase</keyword>
<evidence type="ECO:0000256" key="3">
    <source>
        <dbReference type="ARBA" id="ARBA00022741"/>
    </source>
</evidence>
<evidence type="ECO:0000256" key="5">
    <source>
        <dbReference type="ARBA" id="ARBA00022840"/>
    </source>
</evidence>
<keyword evidence="6" id="KW-0472">Membrane</keyword>
<evidence type="ECO:0000256" key="2">
    <source>
        <dbReference type="ARBA" id="ARBA00022679"/>
    </source>
</evidence>
<dbReference type="GO" id="GO:0005524">
    <property type="term" value="F:ATP binding"/>
    <property type="evidence" value="ECO:0007669"/>
    <property type="project" value="UniProtKB-KW"/>
</dbReference>
<accession>A0A068UNZ9</accession>
<evidence type="ECO:0000256" key="6">
    <source>
        <dbReference type="SAM" id="Phobius"/>
    </source>
</evidence>
<gene>
    <name evidence="7" type="ORF">GSCOC_T00030610001</name>
</gene>
<dbReference type="InParanoid" id="A0A068UNZ9"/>
<organism evidence="7 8">
    <name type="scientific">Coffea canephora</name>
    <name type="common">Robusta coffee</name>
    <dbReference type="NCBI Taxonomy" id="49390"/>
    <lineage>
        <taxon>Eukaryota</taxon>
        <taxon>Viridiplantae</taxon>
        <taxon>Streptophyta</taxon>
        <taxon>Embryophyta</taxon>
        <taxon>Tracheophyta</taxon>
        <taxon>Spermatophyta</taxon>
        <taxon>Magnoliopsida</taxon>
        <taxon>eudicotyledons</taxon>
        <taxon>Gunneridae</taxon>
        <taxon>Pentapetalae</taxon>
        <taxon>asterids</taxon>
        <taxon>lamiids</taxon>
        <taxon>Gentianales</taxon>
        <taxon>Rubiaceae</taxon>
        <taxon>Ixoroideae</taxon>
        <taxon>Gardenieae complex</taxon>
        <taxon>Bertiereae - Coffeeae clade</taxon>
        <taxon>Coffeeae</taxon>
        <taxon>Coffea</taxon>
    </lineage>
</organism>
<dbReference type="SUPFAM" id="SSF56112">
    <property type="entry name" value="Protein kinase-like (PK-like)"/>
    <property type="match status" value="1"/>
</dbReference>
<evidence type="ECO:0008006" key="9">
    <source>
        <dbReference type="Google" id="ProtNLM"/>
    </source>
</evidence>
<protein>
    <recommendedName>
        <fullName evidence="9">Serine-threonine/tyrosine-protein kinase catalytic domain-containing protein</fullName>
    </recommendedName>
</protein>
<keyword evidence="5" id="KW-0067">ATP-binding</keyword>
<evidence type="ECO:0000256" key="4">
    <source>
        <dbReference type="ARBA" id="ARBA00022777"/>
    </source>
</evidence>
<keyword evidence="3" id="KW-0547">Nucleotide-binding</keyword>
<feature type="transmembrane region" description="Helical" evidence="6">
    <location>
        <begin position="162"/>
        <end position="181"/>
    </location>
</feature>
<keyword evidence="1" id="KW-0597">Phosphoprotein</keyword>
<dbReference type="EMBL" id="HG739126">
    <property type="protein sequence ID" value="CDP10042.1"/>
    <property type="molecule type" value="Genomic_DNA"/>
</dbReference>
<dbReference type="InterPro" id="IPR011009">
    <property type="entry name" value="Kinase-like_dom_sf"/>
</dbReference>
<dbReference type="Gramene" id="CDP10042">
    <property type="protein sequence ID" value="CDP10042"/>
    <property type="gene ID" value="GSCOC_T00030610001"/>
</dbReference>
<evidence type="ECO:0000256" key="1">
    <source>
        <dbReference type="ARBA" id="ARBA00022553"/>
    </source>
</evidence>
<keyword evidence="6" id="KW-1133">Transmembrane helix</keyword>
<feature type="transmembrane region" description="Helical" evidence="6">
    <location>
        <begin position="127"/>
        <end position="150"/>
    </location>
</feature>
<name>A0A068UNZ9_COFCA</name>
<keyword evidence="6" id="KW-0812">Transmembrane</keyword>
<dbReference type="AlphaFoldDB" id="A0A068UNZ9"/>
<dbReference type="Gene3D" id="1.10.510.10">
    <property type="entry name" value="Transferase(Phosphotransferase) domain 1"/>
    <property type="match status" value="1"/>
</dbReference>
<dbReference type="PhylomeDB" id="A0A068UNZ9"/>
<sequence length="221" mass="24740">MEHGYAMTGQLMQKSNMYSFGVVSLELLTRMKPVHHSIASWTRVFCPLDWPFLLPLATPRLSEDKVKQSMDPKLSYLPQKGLAAVAAVSVRYEAKFQPNTRTLVKALQPLLKPQAHYYYSSRSFIRILPIVQVAGPLLAILGFLIFSFIWNTPETLINSYSVLGSSALLQVTLSFWLITLLAPSRVYVVGYIVVVLGIISLASFILISLIAIPQIHPHRSI</sequence>
<dbReference type="OrthoDB" id="1721314at2759"/>
<dbReference type="InterPro" id="IPR052101">
    <property type="entry name" value="Plant_StressResp_Kinase"/>
</dbReference>
<reference evidence="8" key="1">
    <citation type="journal article" date="2014" name="Science">
        <title>The coffee genome provides insight into the convergent evolution of caffeine biosynthesis.</title>
        <authorList>
            <person name="Denoeud F."/>
            <person name="Carretero-Paulet L."/>
            <person name="Dereeper A."/>
            <person name="Droc G."/>
            <person name="Guyot R."/>
            <person name="Pietrella M."/>
            <person name="Zheng C."/>
            <person name="Alberti A."/>
            <person name="Anthony F."/>
            <person name="Aprea G."/>
            <person name="Aury J.M."/>
            <person name="Bento P."/>
            <person name="Bernard M."/>
            <person name="Bocs S."/>
            <person name="Campa C."/>
            <person name="Cenci A."/>
            <person name="Combes M.C."/>
            <person name="Crouzillat D."/>
            <person name="Da Silva C."/>
            <person name="Daddiego L."/>
            <person name="De Bellis F."/>
            <person name="Dussert S."/>
            <person name="Garsmeur O."/>
            <person name="Gayraud T."/>
            <person name="Guignon V."/>
            <person name="Jahn K."/>
            <person name="Jamilloux V."/>
            <person name="Joet T."/>
            <person name="Labadie K."/>
            <person name="Lan T."/>
            <person name="Leclercq J."/>
            <person name="Lepelley M."/>
            <person name="Leroy T."/>
            <person name="Li L.T."/>
            <person name="Librado P."/>
            <person name="Lopez L."/>
            <person name="Munoz A."/>
            <person name="Noel B."/>
            <person name="Pallavicini A."/>
            <person name="Perrotta G."/>
            <person name="Poncet V."/>
            <person name="Pot D."/>
            <person name="Priyono X."/>
            <person name="Rigoreau M."/>
            <person name="Rouard M."/>
            <person name="Rozas J."/>
            <person name="Tranchant-Dubreuil C."/>
            <person name="VanBuren R."/>
            <person name="Zhang Q."/>
            <person name="Andrade A.C."/>
            <person name="Argout X."/>
            <person name="Bertrand B."/>
            <person name="de Kochko A."/>
            <person name="Graziosi G."/>
            <person name="Henry R.J."/>
            <person name="Jayarama X."/>
            <person name="Ming R."/>
            <person name="Nagai C."/>
            <person name="Rounsley S."/>
            <person name="Sankoff D."/>
            <person name="Giuliano G."/>
            <person name="Albert V.A."/>
            <person name="Wincker P."/>
            <person name="Lashermes P."/>
        </authorList>
    </citation>
    <scope>NUCLEOTIDE SEQUENCE [LARGE SCALE GENOMIC DNA]</scope>
    <source>
        <strain evidence="8">cv. DH200-94</strain>
    </source>
</reference>
<dbReference type="GO" id="GO:0016301">
    <property type="term" value="F:kinase activity"/>
    <property type="evidence" value="ECO:0007669"/>
    <property type="project" value="UniProtKB-KW"/>
</dbReference>
<keyword evidence="8" id="KW-1185">Reference proteome</keyword>
<proteinExistence type="predicted"/>
<dbReference type="STRING" id="49390.A0A068UNZ9"/>
<evidence type="ECO:0000313" key="7">
    <source>
        <dbReference type="EMBL" id="CDP10042.1"/>
    </source>
</evidence>
<dbReference type="PANTHER" id="PTHR47983:SF7">
    <property type="entry name" value="PROTEIN KINASE SUPERFAMILY PROTEIN"/>
    <property type="match status" value="1"/>
</dbReference>
<feature type="transmembrane region" description="Helical" evidence="6">
    <location>
        <begin position="188"/>
        <end position="212"/>
    </location>
</feature>
<dbReference type="PANTHER" id="PTHR47983">
    <property type="entry name" value="PTO-INTERACTING PROTEIN 1-LIKE"/>
    <property type="match status" value="1"/>
</dbReference>
<keyword evidence="2" id="KW-0808">Transferase</keyword>
<evidence type="ECO:0000313" key="8">
    <source>
        <dbReference type="Proteomes" id="UP000295252"/>
    </source>
</evidence>
<dbReference type="Proteomes" id="UP000295252">
    <property type="component" value="Chromosome V"/>
</dbReference>